<gene>
    <name evidence="1" type="ORF">D8674_004342</name>
</gene>
<dbReference type="OrthoDB" id="10573118at2759"/>
<reference evidence="1 2" key="1">
    <citation type="submission" date="2019-09" db="EMBL/GenBank/DDBJ databases">
        <authorList>
            <person name="Ou C."/>
        </authorList>
    </citation>
    <scope>NUCLEOTIDE SEQUENCE [LARGE SCALE GENOMIC DNA]</scope>
    <source>
        <strain evidence="1">S2</strain>
        <tissue evidence="1">Leaf</tissue>
    </source>
</reference>
<sequence length="162" mass="17993">MVAREFPFSCDAWQASWEVYHPHFVARQLGYLQGCLVPLLTSCSLSRERLSGSSQRECEEVEQDFQERCGKFSLLPNAPETHGTSTFTTSIQLMVQAITVAKPVVAPFIETFMAQTSTIHSFDEVELEAYFACTSRTTGISVALAESNALTKLQKTLFLSAL</sequence>
<proteinExistence type="predicted"/>
<dbReference type="AlphaFoldDB" id="A0A5N5FK72"/>
<evidence type="ECO:0000313" key="2">
    <source>
        <dbReference type="Proteomes" id="UP000327157"/>
    </source>
</evidence>
<reference evidence="2" key="2">
    <citation type="submission" date="2019-10" db="EMBL/GenBank/DDBJ databases">
        <title>A de novo genome assembly of a pear dwarfing rootstock.</title>
        <authorList>
            <person name="Wang F."/>
            <person name="Wang J."/>
            <person name="Li S."/>
            <person name="Zhang Y."/>
            <person name="Fang M."/>
            <person name="Ma L."/>
            <person name="Zhao Y."/>
            <person name="Jiang S."/>
        </authorList>
    </citation>
    <scope>NUCLEOTIDE SEQUENCE [LARGE SCALE GENOMIC DNA]</scope>
</reference>
<organism evidence="1 2">
    <name type="scientific">Pyrus ussuriensis x Pyrus communis</name>
    <dbReference type="NCBI Taxonomy" id="2448454"/>
    <lineage>
        <taxon>Eukaryota</taxon>
        <taxon>Viridiplantae</taxon>
        <taxon>Streptophyta</taxon>
        <taxon>Embryophyta</taxon>
        <taxon>Tracheophyta</taxon>
        <taxon>Spermatophyta</taxon>
        <taxon>Magnoliopsida</taxon>
        <taxon>eudicotyledons</taxon>
        <taxon>Gunneridae</taxon>
        <taxon>Pentapetalae</taxon>
        <taxon>rosids</taxon>
        <taxon>fabids</taxon>
        <taxon>Rosales</taxon>
        <taxon>Rosaceae</taxon>
        <taxon>Amygdaloideae</taxon>
        <taxon>Maleae</taxon>
        <taxon>Pyrus</taxon>
    </lineage>
</organism>
<reference evidence="1 2" key="3">
    <citation type="submission" date="2019-11" db="EMBL/GenBank/DDBJ databases">
        <title>A de novo genome assembly of a pear dwarfing rootstock.</title>
        <authorList>
            <person name="Wang F."/>
            <person name="Wang J."/>
            <person name="Li S."/>
            <person name="Zhang Y."/>
            <person name="Fang M."/>
            <person name="Ma L."/>
            <person name="Zhao Y."/>
            <person name="Jiang S."/>
        </authorList>
    </citation>
    <scope>NUCLEOTIDE SEQUENCE [LARGE SCALE GENOMIC DNA]</scope>
    <source>
        <strain evidence="1">S2</strain>
        <tissue evidence="1">Leaf</tissue>
    </source>
</reference>
<comment type="caution">
    <text evidence="1">The sequence shown here is derived from an EMBL/GenBank/DDBJ whole genome shotgun (WGS) entry which is preliminary data.</text>
</comment>
<dbReference type="EMBL" id="SMOL01000695">
    <property type="protein sequence ID" value="KAB2603337.1"/>
    <property type="molecule type" value="Genomic_DNA"/>
</dbReference>
<dbReference type="Proteomes" id="UP000327157">
    <property type="component" value="Chromosome 10"/>
</dbReference>
<evidence type="ECO:0000313" key="1">
    <source>
        <dbReference type="EMBL" id="KAB2603337.1"/>
    </source>
</evidence>
<protein>
    <submittedName>
        <fullName evidence="1">Uncharacterized protein</fullName>
    </submittedName>
</protein>
<name>A0A5N5FK72_9ROSA</name>
<accession>A0A5N5FK72</accession>
<keyword evidence="2" id="KW-1185">Reference proteome</keyword>